<protein>
    <submittedName>
        <fullName evidence="1">Uncharacterized protein</fullName>
    </submittedName>
</protein>
<proteinExistence type="predicted"/>
<evidence type="ECO:0000313" key="1">
    <source>
        <dbReference type="EMBL" id="RDB06073.1"/>
    </source>
</evidence>
<organism evidence="1 2">
    <name type="scientific">Runella aurantiaca</name>
    <dbReference type="NCBI Taxonomy" id="2282308"/>
    <lineage>
        <taxon>Bacteria</taxon>
        <taxon>Pseudomonadati</taxon>
        <taxon>Bacteroidota</taxon>
        <taxon>Cytophagia</taxon>
        <taxon>Cytophagales</taxon>
        <taxon>Spirosomataceae</taxon>
        <taxon>Runella</taxon>
    </lineage>
</organism>
<dbReference type="EMBL" id="QPIW01000006">
    <property type="protein sequence ID" value="RDB06073.1"/>
    <property type="molecule type" value="Genomic_DNA"/>
</dbReference>
<dbReference type="AlphaFoldDB" id="A0A369IEZ8"/>
<name>A0A369IEZ8_9BACT</name>
<reference evidence="1 2" key="1">
    <citation type="submission" date="2018-07" db="EMBL/GenBank/DDBJ databases">
        <title>Genome analysis of Runella aurantiaca.</title>
        <authorList>
            <person name="Yang X."/>
        </authorList>
    </citation>
    <scope>NUCLEOTIDE SEQUENCE [LARGE SCALE GENOMIC DNA]</scope>
    <source>
        <strain evidence="1 2">YX9</strain>
    </source>
</reference>
<comment type="caution">
    <text evidence="1">The sequence shown here is derived from an EMBL/GenBank/DDBJ whole genome shotgun (WGS) entry which is preliminary data.</text>
</comment>
<sequence length="61" mass="7031">MASRIRAEDAYYGCIGGEAHRNFYGGQWRNAGDEIEVASLNFYRFLVSDLLKNKQRGRVLF</sequence>
<gene>
    <name evidence="1" type="ORF">DVG78_09545</name>
</gene>
<keyword evidence="2" id="KW-1185">Reference proteome</keyword>
<accession>A0A369IEZ8</accession>
<dbReference type="Proteomes" id="UP000253141">
    <property type="component" value="Unassembled WGS sequence"/>
</dbReference>
<dbReference type="RefSeq" id="WP_114460867.1">
    <property type="nucleotide sequence ID" value="NZ_QPIW01000006.1"/>
</dbReference>
<evidence type="ECO:0000313" key="2">
    <source>
        <dbReference type="Proteomes" id="UP000253141"/>
    </source>
</evidence>